<proteinExistence type="predicted"/>
<comment type="caution">
    <text evidence="2">The sequence shown here is derived from an EMBL/GenBank/DDBJ whole genome shotgun (WGS) entry which is preliminary data.</text>
</comment>
<evidence type="ECO:0000313" key="3">
    <source>
        <dbReference type="Proteomes" id="UP000691718"/>
    </source>
</evidence>
<reference evidence="2" key="1">
    <citation type="submission" date="2021-04" db="EMBL/GenBank/DDBJ databases">
        <authorList>
            <person name="Tunstrom K."/>
        </authorList>
    </citation>
    <scope>NUCLEOTIDE SEQUENCE</scope>
</reference>
<dbReference type="EMBL" id="CAJQZP010000945">
    <property type="protein sequence ID" value="CAG5001992.1"/>
    <property type="molecule type" value="Genomic_DNA"/>
</dbReference>
<feature type="coiled-coil region" evidence="1">
    <location>
        <begin position="267"/>
        <end position="294"/>
    </location>
</feature>
<gene>
    <name evidence="2" type="ORF">PAPOLLO_LOCUS14024</name>
</gene>
<dbReference type="Proteomes" id="UP000691718">
    <property type="component" value="Unassembled WGS sequence"/>
</dbReference>
<dbReference type="AlphaFoldDB" id="A0A8S3X6T2"/>
<accession>A0A8S3X6T2</accession>
<name>A0A8S3X6T2_PARAO</name>
<keyword evidence="3" id="KW-1185">Reference proteome</keyword>
<evidence type="ECO:0000313" key="2">
    <source>
        <dbReference type="EMBL" id="CAG5001992.1"/>
    </source>
</evidence>
<protein>
    <submittedName>
        <fullName evidence="2">(apollo) hypothetical protein</fullName>
    </submittedName>
</protein>
<sequence length="295" mass="32964">MVLQKLLIDPYLQYIINNARGGKRAYGSPDERFIYPWTKRLAKTACPSLNLGAVQEKAQQTETTTDHELPATCALVSGKSSDAQQTETTTNREHSPELPATCALLSDETIILENIATSDCEPCPELVETYALSDESNCDAASDKEWEHNYSIITKPQHIRKVLLIDGTIVERYTSISNLEPWPAVPATADPLSEETVIEPPTTTSDFDPDLVIPAGFGALSDENNFDTASSAVWGHNYSVKPRRRLKRKVFLKDATNRTSVHKCSQMRMLQAKIKSLETEVKRLRTKLSKCRCHK</sequence>
<keyword evidence="1" id="KW-0175">Coiled coil</keyword>
<organism evidence="2 3">
    <name type="scientific">Parnassius apollo</name>
    <name type="common">Apollo butterfly</name>
    <name type="synonym">Papilio apollo</name>
    <dbReference type="NCBI Taxonomy" id="110799"/>
    <lineage>
        <taxon>Eukaryota</taxon>
        <taxon>Metazoa</taxon>
        <taxon>Ecdysozoa</taxon>
        <taxon>Arthropoda</taxon>
        <taxon>Hexapoda</taxon>
        <taxon>Insecta</taxon>
        <taxon>Pterygota</taxon>
        <taxon>Neoptera</taxon>
        <taxon>Endopterygota</taxon>
        <taxon>Lepidoptera</taxon>
        <taxon>Glossata</taxon>
        <taxon>Ditrysia</taxon>
        <taxon>Papilionoidea</taxon>
        <taxon>Papilionidae</taxon>
        <taxon>Parnassiinae</taxon>
        <taxon>Parnassini</taxon>
        <taxon>Parnassius</taxon>
        <taxon>Parnassius</taxon>
    </lineage>
</organism>
<evidence type="ECO:0000256" key="1">
    <source>
        <dbReference type="SAM" id="Coils"/>
    </source>
</evidence>